<dbReference type="EMBL" id="NWUJ01000002">
    <property type="protein sequence ID" value="PFH36915.1"/>
    <property type="molecule type" value="Genomic_DNA"/>
</dbReference>
<feature type="region of interest" description="Disordered" evidence="1">
    <location>
        <begin position="90"/>
        <end position="110"/>
    </location>
</feature>
<organism evidence="3 4">
    <name type="scientific">Besnoitia besnoiti</name>
    <name type="common">Apicomplexan protozoan</name>
    <dbReference type="NCBI Taxonomy" id="94643"/>
    <lineage>
        <taxon>Eukaryota</taxon>
        <taxon>Sar</taxon>
        <taxon>Alveolata</taxon>
        <taxon>Apicomplexa</taxon>
        <taxon>Conoidasida</taxon>
        <taxon>Coccidia</taxon>
        <taxon>Eucoccidiorida</taxon>
        <taxon>Eimeriorina</taxon>
        <taxon>Sarcocystidae</taxon>
        <taxon>Besnoitia</taxon>
    </lineage>
</organism>
<dbReference type="InterPro" id="IPR036755">
    <property type="entry name" value="SRS_dom_sf"/>
</dbReference>
<dbReference type="AlphaFoldDB" id="A0A2A9MFZ4"/>
<sequence>MSSFRFGGAFVAIAMALLNSGFISCSATEDVQESSGTTSCTPTPQGHTVELTLKHNEPNISFDCGVQDAKLTPENSMFCDKPDCQEPRPLTDLGKDVSLATPSPQKNPPTYLLTIPQESRKGQIMYYSCSKAAPIEIRRQVEGDLTAAGNKGKCTLKITLEKPPTEAQDDQGKPPAALECKAGTLTATASTEKPVSFKCSESMVLHPENSADVFEDSDGKCAKKESLAKLVDATLSSKPQDGDQPGAKEYTFAVKTPPVHDTALCYKCVAADTDSQKSRSASMRATPADEGKECVVKISVTGTSGASPSGAAVWAVPVCLIGGD</sequence>
<keyword evidence="4" id="KW-1185">Reference proteome</keyword>
<evidence type="ECO:0000256" key="2">
    <source>
        <dbReference type="SAM" id="SignalP"/>
    </source>
</evidence>
<dbReference type="PROSITE" id="PS51257">
    <property type="entry name" value="PROKAR_LIPOPROTEIN"/>
    <property type="match status" value="1"/>
</dbReference>
<dbReference type="GeneID" id="40308354"/>
<dbReference type="Proteomes" id="UP000224006">
    <property type="component" value="Chromosome II"/>
</dbReference>
<protein>
    <submittedName>
        <fullName evidence="3">SAG-related sequence</fullName>
    </submittedName>
</protein>
<dbReference type="SUPFAM" id="SSF74877">
    <property type="entry name" value="Major surface antigen p30, SAG1"/>
    <property type="match status" value="1"/>
</dbReference>
<reference evidence="3 4" key="1">
    <citation type="submission" date="2017-09" db="EMBL/GenBank/DDBJ databases">
        <title>Genome sequencing of Besnoitia besnoiti strain Bb-Ger1.</title>
        <authorList>
            <person name="Schares G."/>
            <person name="Venepally P."/>
            <person name="Lorenzi H.A."/>
        </authorList>
    </citation>
    <scope>NUCLEOTIDE SEQUENCE [LARGE SCALE GENOMIC DNA]</scope>
    <source>
        <strain evidence="3 4">Bb-Ger1</strain>
    </source>
</reference>
<dbReference type="VEuPathDB" id="ToxoDB:BESB_033730"/>
<gene>
    <name evidence="3" type="ORF">BESB_033730</name>
</gene>
<evidence type="ECO:0000256" key="1">
    <source>
        <dbReference type="SAM" id="MobiDB-lite"/>
    </source>
</evidence>
<evidence type="ECO:0000313" key="3">
    <source>
        <dbReference type="EMBL" id="PFH36915.1"/>
    </source>
</evidence>
<feature type="chain" id="PRO_5012653984" evidence="2">
    <location>
        <begin position="28"/>
        <end position="324"/>
    </location>
</feature>
<accession>A0A2A9MFZ4</accession>
<dbReference type="RefSeq" id="XP_029220924.1">
    <property type="nucleotide sequence ID" value="XM_029361959.1"/>
</dbReference>
<dbReference type="Gene3D" id="2.60.40.1320">
    <property type="entry name" value="SRS domain"/>
    <property type="match status" value="2"/>
</dbReference>
<comment type="caution">
    <text evidence="3">The sequence shown here is derived from an EMBL/GenBank/DDBJ whole genome shotgun (WGS) entry which is preliminary data.</text>
</comment>
<dbReference type="KEGG" id="bbes:BESB_033730"/>
<feature type="signal peptide" evidence="2">
    <location>
        <begin position="1"/>
        <end position="27"/>
    </location>
</feature>
<evidence type="ECO:0000313" key="4">
    <source>
        <dbReference type="Proteomes" id="UP000224006"/>
    </source>
</evidence>
<name>A0A2A9MFZ4_BESBE</name>
<keyword evidence="2" id="KW-0732">Signal</keyword>
<proteinExistence type="predicted"/>